<dbReference type="AlphaFoldDB" id="A0A0F9JDX6"/>
<proteinExistence type="predicted"/>
<evidence type="ECO:0000313" key="1">
    <source>
        <dbReference type="EMBL" id="KKM60496.1"/>
    </source>
</evidence>
<feature type="non-terminal residue" evidence="1">
    <location>
        <position position="1"/>
    </location>
</feature>
<accession>A0A0F9JDX6</accession>
<name>A0A0F9JDX6_9ZZZZ</name>
<reference evidence="1" key="1">
    <citation type="journal article" date="2015" name="Nature">
        <title>Complex archaea that bridge the gap between prokaryotes and eukaryotes.</title>
        <authorList>
            <person name="Spang A."/>
            <person name="Saw J.H."/>
            <person name="Jorgensen S.L."/>
            <person name="Zaremba-Niedzwiedzka K."/>
            <person name="Martijn J."/>
            <person name="Lind A.E."/>
            <person name="van Eijk R."/>
            <person name="Schleper C."/>
            <person name="Guy L."/>
            <person name="Ettema T.J."/>
        </authorList>
    </citation>
    <scope>NUCLEOTIDE SEQUENCE</scope>
</reference>
<gene>
    <name evidence="1" type="ORF">LCGC14_1541190</name>
</gene>
<protein>
    <submittedName>
        <fullName evidence="1">Uncharacterized protein</fullName>
    </submittedName>
</protein>
<organism evidence="1">
    <name type="scientific">marine sediment metagenome</name>
    <dbReference type="NCBI Taxonomy" id="412755"/>
    <lineage>
        <taxon>unclassified sequences</taxon>
        <taxon>metagenomes</taxon>
        <taxon>ecological metagenomes</taxon>
    </lineage>
</organism>
<sequence length="98" mass="11563">LEKILLLLEKSGVPEGYERKMVIVKNKIFGYKEYDKNYLGSVIREKQLFPLKEEVEDGPYLAENYIPRMLFSYNKVVLTELFQKIDGKKGKEDEEIEN</sequence>
<comment type="caution">
    <text evidence="1">The sequence shown here is derived from an EMBL/GenBank/DDBJ whole genome shotgun (WGS) entry which is preliminary data.</text>
</comment>
<dbReference type="EMBL" id="LAZR01011668">
    <property type="protein sequence ID" value="KKM60496.1"/>
    <property type="molecule type" value="Genomic_DNA"/>
</dbReference>